<keyword evidence="3" id="KW-1185">Reference proteome</keyword>
<proteinExistence type="predicted"/>
<dbReference type="InterPro" id="IPR007803">
    <property type="entry name" value="Asp/Arg/Pro-Hydrxlase"/>
</dbReference>
<feature type="domain" description="Aspartyl/asparaginy/proline hydroxylase" evidence="1">
    <location>
        <begin position="65"/>
        <end position="167"/>
    </location>
</feature>
<dbReference type="EMBL" id="JARYGZ010000006">
    <property type="protein sequence ID" value="MDH7641080.1"/>
    <property type="molecule type" value="Genomic_DNA"/>
</dbReference>
<dbReference type="Pfam" id="PF05118">
    <property type="entry name" value="Asp_Arg_Hydrox"/>
    <property type="match status" value="1"/>
</dbReference>
<evidence type="ECO:0000259" key="1">
    <source>
        <dbReference type="Pfam" id="PF05118"/>
    </source>
</evidence>
<dbReference type="RefSeq" id="WP_281046421.1">
    <property type="nucleotide sequence ID" value="NZ_JARYGZ010000006.1"/>
</dbReference>
<dbReference type="SUPFAM" id="SSF51197">
    <property type="entry name" value="Clavaminate synthase-like"/>
    <property type="match status" value="1"/>
</dbReference>
<sequence length="326" mass="35812">MYLNEPLLRLPIRFDAEVLRREIDTLPPHAWTDHPQGYKGNDAVRLATAGGALSDAIGGDPMAPTEYLEACPYIMEVMAAIGAVWGRVRLMRLAPDAGVPPHVDSDFYWRTHVRLHVPITTTPDVLFTCSDETVHMAAGECWIFDTFARHKVRNGRDAMRVHLVMDTVGGEGLWDLVQAARTRRDAEPRLIPPGSGGGALAFEEKYGPPVMSPWELYQHLAFLRDRSEPSPAMAALLLRLDRLAAGWHGLWAQHGPSPDAVPAYMRLIAELGRDLNGHAGIGTLLLPNQMPVMEHISNLIQAMISRPMLAQAARGANGLRAVPGGR</sequence>
<accession>A0ABT6N7K9</accession>
<protein>
    <submittedName>
        <fullName evidence="2">Aspartyl/asparaginyl beta-hydroxylase domain-containing protein</fullName>
    </submittedName>
</protein>
<organism evidence="2 3">
    <name type="scientific">Sphingomonas oryzagri</name>
    <dbReference type="NCBI Taxonomy" id="3042314"/>
    <lineage>
        <taxon>Bacteria</taxon>
        <taxon>Pseudomonadati</taxon>
        <taxon>Pseudomonadota</taxon>
        <taxon>Alphaproteobacteria</taxon>
        <taxon>Sphingomonadales</taxon>
        <taxon>Sphingomonadaceae</taxon>
        <taxon>Sphingomonas</taxon>
    </lineage>
</organism>
<dbReference type="Proteomes" id="UP001160625">
    <property type="component" value="Unassembled WGS sequence"/>
</dbReference>
<name>A0ABT6N7K9_9SPHN</name>
<evidence type="ECO:0000313" key="3">
    <source>
        <dbReference type="Proteomes" id="UP001160625"/>
    </source>
</evidence>
<gene>
    <name evidence="2" type="ORF">QGN17_20265</name>
</gene>
<reference evidence="2" key="1">
    <citation type="submission" date="2023-04" db="EMBL/GenBank/DDBJ databases">
        <title>Sphingomonas sp. MAHUQ-71 isolated from rice field.</title>
        <authorList>
            <person name="Huq M.A."/>
        </authorList>
    </citation>
    <scope>NUCLEOTIDE SEQUENCE</scope>
    <source>
        <strain evidence="2">MAHUQ-71</strain>
    </source>
</reference>
<dbReference type="InterPro" id="IPR027443">
    <property type="entry name" value="IPNS-like_sf"/>
</dbReference>
<evidence type="ECO:0000313" key="2">
    <source>
        <dbReference type="EMBL" id="MDH7641080.1"/>
    </source>
</evidence>
<dbReference type="Gene3D" id="2.60.120.330">
    <property type="entry name" value="B-lactam Antibiotic, Isopenicillin N Synthase, Chain"/>
    <property type="match status" value="1"/>
</dbReference>
<comment type="caution">
    <text evidence="2">The sequence shown here is derived from an EMBL/GenBank/DDBJ whole genome shotgun (WGS) entry which is preliminary data.</text>
</comment>